<proteinExistence type="inferred from homology"/>
<dbReference type="WBParaSite" id="EVEC_0001163301-mRNA-1">
    <property type="protein sequence ID" value="EVEC_0001163301-mRNA-1"/>
    <property type="gene ID" value="EVEC_0001163301"/>
</dbReference>
<evidence type="ECO:0000256" key="3">
    <source>
        <dbReference type="ARBA" id="ARBA00022525"/>
    </source>
</evidence>
<gene>
    <name evidence="8" type="ORF">EVEC_LOCUS10926</name>
</gene>
<keyword evidence="3" id="KW-0964">Secreted</keyword>
<evidence type="ECO:0000256" key="1">
    <source>
        <dbReference type="ARBA" id="ARBA00004613"/>
    </source>
</evidence>
<evidence type="ECO:0000256" key="4">
    <source>
        <dbReference type="ARBA" id="ARBA00022729"/>
    </source>
</evidence>
<dbReference type="Gene3D" id="3.30.1120.50">
    <property type="entry name" value="Pepsin inhibitor-3"/>
    <property type="match status" value="2"/>
</dbReference>
<dbReference type="AlphaFoldDB" id="A0A0N4VL80"/>
<evidence type="ECO:0000313" key="10">
    <source>
        <dbReference type="WBParaSite" id="EVEC_0001163301-mRNA-1"/>
    </source>
</evidence>
<dbReference type="PANTHER" id="PTHR37969">
    <property type="entry name" value="PROTEIN CBG07421-RELATED"/>
    <property type="match status" value="1"/>
</dbReference>
<dbReference type="InterPro" id="IPR010480">
    <property type="entry name" value="Pepsin-I3"/>
</dbReference>
<reference evidence="8 9" key="2">
    <citation type="submission" date="2018-10" db="EMBL/GenBank/DDBJ databases">
        <authorList>
            <consortium name="Pathogen Informatics"/>
        </authorList>
    </citation>
    <scope>NUCLEOTIDE SEQUENCE [LARGE SCALE GENOMIC DNA]</scope>
</reference>
<feature type="domain" description="Pepsin inhibitor-3-like repeated" evidence="7">
    <location>
        <begin position="9"/>
        <end position="73"/>
    </location>
</feature>
<name>A0A0N4VL80_ENTVE</name>
<organism evidence="10">
    <name type="scientific">Enterobius vermicularis</name>
    <name type="common">Human pinworm</name>
    <dbReference type="NCBI Taxonomy" id="51028"/>
    <lineage>
        <taxon>Eukaryota</taxon>
        <taxon>Metazoa</taxon>
        <taxon>Ecdysozoa</taxon>
        <taxon>Nematoda</taxon>
        <taxon>Chromadorea</taxon>
        <taxon>Rhabditida</taxon>
        <taxon>Spirurina</taxon>
        <taxon>Oxyuridomorpha</taxon>
        <taxon>Oxyuroidea</taxon>
        <taxon>Oxyuridae</taxon>
        <taxon>Enterobius</taxon>
    </lineage>
</organism>
<evidence type="ECO:0000313" key="8">
    <source>
        <dbReference type="EMBL" id="VDD96175.1"/>
    </source>
</evidence>
<protein>
    <submittedName>
        <fullName evidence="10">Pepsin-I3 domain-containing protein</fullName>
    </submittedName>
</protein>
<keyword evidence="4" id="KW-0732">Signal</keyword>
<evidence type="ECO:0000256" key="6">
    <source>
        <dbReference type="SAM" id="MobiDB-lite"/>
    </source>
</evidence>
<evidence type="ECO:0000256" key="2">
    <source>
        <dbReference type="ARBA" id="ARBA00008019"/>
    </source>
</evidence>
<reference evidence="10" key="1">
    <citation type="submission" date="2017-02" db="UniProtKB">
        <authorList>
            <consortium name="WormBaseParasite"/>
        </authorList>
    </citation>
    <scope>IDENTIFICATION</scope>
</reference>
<dbReference type="InterPro" id="IPR051901">
    <property type="entry name" value="Protease_Inhibitor_I33"/>
</dbReference>
<evidence type="ECO:0000256" key="5">
    <source>
        <dbReference type="ARBA" id="ARBA00023157"/>
    </source>
</evidence>
<keyword evidence="5" id="KW-1015">Disulfide bond</keyword>
<dbReference type="Proteomes" id="UP000274131">
    <property type="component" value="Unassembled WGS sequence"/>
</dbReference>
<dbReference type="SUPFAM" id="SSF55149">
    <property type="entry name" value="Pepsin inhibitor-3"/>
    <property type="match status" value="1"/>
</dbReference>
<dbReference type="GO" id="GO:0005576">
    <property type="term" value="C:extracellular region"/>
    <property type="evidence" value="ECO:0007669"/>
    <property type="project" value="UniProtKB-SubCell"/>
</dbReference>
<sequence length="217" mass="24099">MIVYCEAYRARRFAGLNVATIGGSSGCVVTANKLYVNGIYARDLTAGEQAELTKYAEEVKKYKSLKVVAQRRGDALSQTSAIHMFRDSSRIKLPDPPKKPSFCAAVDTTQYYFDGCMVQNNKVFVGREYARDLTDDEIKQLKEFDAKMKVYQQYLSDQRIKNVGWLQGDSLVKLLLGQDVSGAKDQVATTEVPTTRSSGATEPPEVPETPNFCTAIL</sequence>
<dbReference type="OrthoDB" id="5828355at2759"/>
<evidence type="ECO:0000259" key="7">
    <source>
        <dbReference type="Pfam" id="PF06394"/>
    </source>
</evidence>
<comment type="similarity">
    <text evidence="2">Belongs to the protease inhibitor I33 family.</text>
</comment>
<dbReference type="InterPro" id="IPR038412">
    <property type="entry name" value="Pepsin-I3_sf"/>
</dbReference>
<dbReference type="CDD" id="cd00225">
    <property type="entry name" value="API3"/>
    <property type="match status" value="1"/>
</dbReference>
<dbReference type="EMBL" id="UXUI01011352">
    <property type="protein sequence ID" value="VDD96175.1"/>
    <property type="molecule type" value="Genomic_DNA"/>
</dbReference>
<feature type="compositionally biased region" description="Polar residues" evidence="6">
    <location>
        <begin position="187"/>
        <end position="200"/>
    </location>
</feature>
<accession>A0A0N4VL80</accession>
<feature type="region of interest" description="Disordered" evidence="6">
    <location>
        <begin position="185"/>
        <end position="210"/>
    </location>
</feature>
<feature type="domain" description="Pepsin inhibitor-3-like repeated" evidence="7">
    <location>
        <begin position="96"/>
        <end position="158"/>
    </location>
</feature>
<keyword evidence="9" id="KW-1185">Reference proteome</keyword>
<evidence type="ECO:0000313" key="9">
    <source>
        <dbReference type="Proteomes" id="UP000274131"/>
    </source>
</evidence>
<dbReference type="Pfam" id="PF06394">
    <property type="entry name" value="Pepsin-I3"/>
    <property type="match status" value="2"/>
</dbReference>
<dbReference type="PANTHER" id="PTHR37969:SF1">
    <property type="entry name" value="PROTEIN CBG13105"/>
    <property type="match status" value="1"/>
</dbReference>
<comment type="subcellular location">
    <subcellularLocation>
        <location evidence="1">Secreted</location>
    </subcellularLocation>
</comment>